<dbReference type="Proteomes" id="UP000033616">
    <property type="component" value="Unassembled WGS sequence"/>
</dbReference>
<accession>A0A0F3MIB0</accession>
<dbReference type="GO" id="GO:0003951">
    <property type="term" value="F:NAD+ kinase activity"/>
    <property type="evidence" value="ECO:0007669"/>
    <property type="project" value="InterPro"/>
</dbReference>
<dbReference type="RefSeq" id="WP_232296991.1">
    <property type="nucleotide sequence ID" value="NZ_LANP01000023.1"/>
</dbReference>
<protein>
    <submittedName>
        <fullName evidence="1">ATP-NAD kinase family protein</fullName>
    </submittedName>
</protein>
<dbReference type="PATRIC" id="fig|1359168.3.peg.597"/>
<dbReference type="Gene3D" id="2.60.200.30">
    <property type="entry name" value="Probable inorganic polyphosphate/atp-NAD kinase, domain 2"/>
    <property type="match status" value="1"/>
</dbReference>
<comment type="caution">
    <text evidence="1">The sequence shown here is derived from an EMBL/GenBank/DDBJ whole genome shotgun (WGS) entry which is preliminary data.</text>
</comment>
<reference evidence="1 2" key="1">
    <citation type="submission" date="2015-02" db="EMBL/GenBank/DDBJ databases">
        <title>Genome Sequencing of Rickettsiales.</title>
        <authorList>
            <person name="Daugherty S.C."/>
            <person name="Su Q."/>
            <person name="Abolude K."/>
            <person name="Beier-Sexton M."/>
            <person name="Carlyon J.A."/>
            <person name="Carter R."/>
            <person name="Day N.P."/>
            <person name="Dumler S.J."/>
            <person name="Dyachenko V."/>
            <person name="Godinez A."/>
            <person name="Kurtti T.J."/>
            <person name="Lichay M."/>
            <person name="Mullins K.E."/>
            <person name="Ott S."/>
            <person name="Pappas-Brown V."/>
            <person name="Paris D.H."/>
            <person name="Patel P."/>
            <person name="Richards A.L."/>
            <person name="Sadzewicz L."/>
            <person name="Sears K."/>
            <person name="Seidman D."/>
            <person name="Sengamalay N."/>
            <person name="Stenos J."/>
            <person name="Tallon L.J."/>
            <person name="Vincent G."/>
            <person name="Fraser C.M."/>
            <person name="Munderloh U."/>
            <person name="Dunning-Hotopp J.C."/>
        </authorList>
    </citation>
    <scope>NUCLEOTIDE SEQUENCE [LARGE SCALE GENOMIC DNA]</scope>
    <source>
        <strain evidence="1 2">Fuller</strain>
    </source>
</reference>
<name>A0A0F3MIB0_9RICK</name>
<dbReference type="STRING" id="1359168.OCHUTO_0871"/>
<sequence>MFGDGILVATAAGSAAYNYAAGGMILPLSANLLSMTAISPFRPKGWHGALIPNDHSIDIAIHNCTVRPGYFTADLQEIYNVTAINIREAKNKQVKLLFNAESDLTYKLLTEQFKFCT</sequence>
<keyword evidence="2" id="KW-1185">Reference proteome</keyword>
<dbReference type="InterPro" id="IPR017437">
    <property type="entry name" value="ATP-NAD_kinase_PpnK-typ_C"/>
</dbReference>
<gene>
    <name evidence="1" type="ORF">OCHUTO_0871</name>
</gene>
<evidence type="ECO:0000313" key="2">
    <source>
        <dbReference type="Proteomes" id="UP000033616"/>
    </source>
</evidence>
<keyword evidence="1" id="KW-0418">Kinase</keyword>
<proteinExistence type="predicted"/>
<dbReference type="SUPFAM" id="SSF111331">
    <property type="entry name" value="NAD kinase/diacylglycerol kinase-like"/>
    <property type="match status" value="1"/>
</dbReference>
<dbReference type="InterPro" id="IPR016064">
    <property type="entry name" value="NAD/diacylglycerol_kinase_sf"/>
</dbReference>
<keyword evidence="1" id="KW-0808">Transferase</keyword>
<evidence type="ECO:0000313" key="1">
    <source>
        <dbReference type="EMBL" id="KJV55396.1"/>
    </source>
</evidence>
<dbReference type="AlphaFoldDB" id="A0A0F3MIB0"/>
<dbReference type="GO" id="GO:0019674">
    <property type="term" value="P:NAD+ metabolic process"/>
    <property type="evidence" value="ECO:0007669"/>
    <property type="project" value="InterPro"/>
</dbReference>
<dbReference type="EMBL" id="LANP01000023">
    <property type="protein sequence ID" value="KJV55396.1"/>
    <property type="molecule type" value="Genomic_DNA"/>
</dbReference>
<organism evidence="1 2">
    <name type="scientific">Orientia chuto str. Dubai</name>
    <dbReference type="NCBI Taxonomy" id="1359168"/>
    <lineage>
        <taxon>Bacteria</taxon>
        <taxon>Pseudomonadati</taxon>
        <taxon>Pseudomonadota</taxon>
        <taxon>Alphaproteobacteria</taxon>
        <taxon>Rickettsiales</taxon>
        <taxon>Rickettsiaceae</taxon>
        <taxon>Rickettsieae</taxon>
        <taxon>Orientia</taxon>
    </lineage>
</organism>